<dbReference type="Pfam" id="PF07728">
    <property type="entry name" value="AAA_5"/>
    <property type="match status" value="1"/>
</dbReference>
<protein>
    <recommendedName>
        <fullName evidence="1">AAA+ ATPase domain-containing protein</fullName>
    </recommendedName>
</protein>
<dbReference type="PANTHER" id="PTHR37291:SF1">
    <property type="entry name" value="TYPE IV METHYL-DIRECTED RESTRICTION ENZYME ECOKMCRB SUBUNIT"/>
    <property type="match status" value="1"/>
</dbReference>
<dbReference type="Proteomes" id="UP000195807">
    <property type="component" value="Plasmid pCME4A9II"/>
</dbReference>
<dbReference type="AlphaFoldDB" id="A0A217EYT5"/>
<sequence>MKTAEYKAWLEAEGNLPNTVSTRISDARRIEKHFGDLDEAFREDKCARIFARLAYSKADEAAGLPNPSAIAVDGNVYDTLAHFRSTLNSYVKFRDSAHLGDSDILAKFDSNADFRAVRANWDEVTEASFCRIARAVHNAGLDWWFVDIAHTPVRFGRKFKGRSRAHSVIGYLRAADCEVALNARNDALQLVAQSPVDLSETGAPLLVSAIENNLEKLRQQFPIDPPRAGFWPNELEVEGEAEAAVSSSIYLVTALDGDVDGFDGFVKRGDWHLLYDNGGKYNQMVREMRSGDHIVLRDYLPGQRNAPFEQRGHPATAMRIRATGVVTQVSDDGLSVKVDWTPLTEPKLWWLYTNNDTIWRLPVEKKEAARRLAGFIYEDESQDLDWFRNHKYWRDRFGDSAAKVLSMAKPTNLILYGPPGTGKTYRTALEAVRLCDGDADDGDDDEGRAALMERYGELVKEKRIEFVTFHQNFGYEDFVEGLRPTTGSADGQTAGGFELKPEPGIFRRIADRAAAPVMKADAAFSLDDRSVFKLSLGEAGKAEWEWVFEDSLEEGYAIFGFKNVDWSDERFRDRDAILRELHERFPDEKLTVQNGDVKSPDRFRNRINEGDVVIVSKGLNAFRAIGVVEGSYEYAPRPDGRYCHRRKVRWLWDDPEGVDVREISEKRFSLDTVYEVPKSRLNITEIERLVNAAAASEVEDESAEREPHVLIIDEINRANISKVFGELITLLEPDKRLGQGNALTVRLPYSKREFGVPSNLHVIGTMNTADRSIAQIDTALRRRFKFEEIAPDPSLLTTADGISLRQVLTVINQRIEYLIDRDHRIGHAFFMGDGGKDRRAIDATMRDKVIPLLQEYFFEDWSRIASVVGDGFLEKTTLKAPPGIMGDPRDSWSVRGVFLTDAYDRLLEGSLPDESEEQPQYEEAAE</sequence>
<evidence type="ECO:0000259" key="1">
    <source>
        <dbReference type="SMART" id="SM00382"/>
    </source>
</evidence>
<dbReference type="OrthoDB" id="9781481at2"/>
<dbReference type="Gene3D" id="3.40.50.300">
    <property type="entry name" value="P-loop containing nucleotide triphosphate hydrolases"/>
    <property type="match status" value="1"/>
</dbReference>
<dbReference type="SMART" id="SM00382">
    <property type="entry name" value="AAA"/>
    <property type="match status" value="1"/>
</dbReference>
<organism evidence="2 3">
    <name type="scientific">Croceicoccus marinus</name>
    <dbReference type="NCBI Taxonomy" id="450378"/>
    <lineage>
        <taxon>Bacteria</taxon>
        <taxon>Pseudomonadati</taxon>
        <taxon>Pseudomonadota</taxon>
        <taxon>Alphaproteobacteria</taxon>
        <taxon>Sphingomonadales</taxon>
        <taxon>Erythrobacteraceae</taxon>
        <taxon>Croceicoccus</taxon>
    </lineage>
</organism>
<geneLocation type="plasmid" evidence="3">
    <name>pcme4a9ii</name>
</geneLocation>
<dbReference type="RefSeq" id="WP_066850818.1">
    <property type="nucleotide sequence ID" value="NZ_CP019604.1"/>
</dbReference>
<accession>A0A217EYT5</accession>
<evidence type="ECO:0000313" key="3">
    <source>
        <dbReference type="Proteomes" id="UP000195807"/>
    </source>
</evidence>
<dbReference type="STRING" id="450378.GCA_001661675_03660"/>
<name>A0A217EYT5_9SPHN</name>
<gene>
    <name evidence="2" type="ORF">A9D14_18215</name>
</gene>
<dbReference type="InterPro" id="IPR027417">
    <property type="entry name" value="P-loop_NTPase"/>
</dbReference>
<dbReference type="SMR" id="A0A217EYT5"/>
<dbReference type="REBASE" id="205066">
    <property type="entry name" value="CmaE4A9McrBCP"/>
</dbReference>
<reference evidence="2 3" key="1">
    <citation type="submission" date="2017-01" db="EMBL/GenBank/DDBJ databases">
        <title>Complete genome sequence of esterase-producing bacterium Croceicoccus marinus E4A9.</title>
        <authorList>
            <person name="Wu Y.-H."/>
            <person name="Cheng H."/>
            <person name="Xu L."/>
            <person name="Huo Y.-Y."/>
            <person name="Wang C.-S."/>
            <person name="Xu X.-W."/>
        </authorList>
    </citation>
    <scope>NUCLEOTIDE SEQUENCE [LARGE SCALE GENOMIC DNA]</scope>
    <source>
        <strain evidence="2 3">E4A9</strain>
        <plasmid evidence="3">Plasmid pcme4a9ii</plasmid>
    </source>
</reference>
<dbReference type="EMBL" id="CP019604">
    <property type="protein sequence ID" value="ARU18291.1"/>
    <property type="molecule type" value="Genomic_DNA"/>
</dbReference>
<evidence type="ECO:0000313" key="2">
    <source>
        <dbReference type="EMBL" id="ARU18291.1"/>
    </source>
</evidence>
<feature type="domain" description="AAA+ ATPase" evidence="1">
    <location>
        <begin position="409"/>
        <end position="794"/>
    </location>
</feature>
<dbReference type="SUPFAM" id="SSF52540">
    <property type="entry name" value="P-loop containing nucleoside triphosphate hydrolases"/>
    <property type="match status" value="1"/>
</dbReference>
<dbReference type="InterPro" id="IPR003593">
    <property type="entry name" value="AAA+_ATPase"/>
</dbReference>
<dbReference type="KEGG" id="cman:A9D14_18215"/>
<dbReference type="PANTHER" id="PTHR37291">
    <property type="entry name" value="5-METHYLCYTOSINE-SPECIFIC RESTRICTION ENZYME B"/>
    <property type="match status" value="1"/>
</dbReference>
<dbReference type="GO" id="GO:0005524">
    <property type="term" value="F:ATP binding"/>
    <property type="evidence" value="ECO:0007669"/>
    <property type="project" value="InterPro"/>
</dbReference>
<dbReference type="GO" id="GO:0016887">
    <property type="term" value="F:ATP hydrolysis activity"/>
    <property type="evidence" value="ECO:0007669"/>
    <property type="project" value="InterPro"/>
</dbReference>
<dbReference type="InterPro" id="IPR011704">
    <property type="entry name" value="ATPase_dyneun-rel_AAA"/>
</dbReference>
<keyword evidence="2" id="KW-0614">Plasmid</keyword>
<dbReference type="InterPro" id="IPR052934">
    <property type="entry name" value="Methyl-DNA_Rec/Restrict_Enz"/>
</dbReference>
<proteinExistence type="predicted"/>
<keyword evidence="3" id="KW-1185">Reference proteome</keyword>